<dbReference type="EMBL" id="QRXI01000002">
    <property type="protein sequence ID" value="RGT97742.1"/>
    <property type="molecule type" value="Genomic_DNA"/>
</dbReference>
<evidence type="ECO:0000313" key="3">
    <source>
        <dbReference type="Proteomes" id="UP000283833"/>
    </source>
</evidence>
<evidence type="ECO:0000313" key="2">
    <source>
        <dbReference type="EMBL" id="RGT97742.1"/>
    </source>
</evidence>
<feature type="compositionally biased region" description="Basic and acidic residues" evidence="1">
    <location>
        <begin position="207"/>
        <end position="223"/>
    </location>
</feature>
<reference evidence="2 3" key="1">
    <citation type="submission" date="2018-08" db="EMBL/GenBank/DDBJ databases">
        <title>A genome reference for cultivated species of the human gut microbiota.</title>
        <authorList>
            <person name="Zou Y."/>
            <person name="Xue W."/>
            <person name="Luo G."/>
        </authorList>
    </citation>
    <scope>NUCLEOTIDE SEQUENCE [LARGE SCALE GENOMIC DNA]</scope>
    <source>
        <strain evidence="2 3">AF18-14</strain>
    </source>
</reference>
<feature type="compositionally biased region" description="Polar residues" evidence="1">
    <location>
        <begin position="190"/>
        <end position="202"/>
    </location>
</feature>
<comment type="caution">
    <text evidence="2">The sequence shown here is derived from an EMBL/GenBank/DDBJ whole genome shotgun (WGS) entry which is preliminary data.</text>
</comment>
<feature type="region of interest" description="Disordered" evidence="1">
    <location>
        <begin position="139"/>
        <end position="158"/>
    </location>
</feature>
<feature type="compositionally biased region" description="Polar residues" evidence="1">
    <location>
        <begin position="224"/>
        <end position="235"/>
    </location>
</feature>
<sequence length="346" mass="39722">MAKQGLSYYQAETDRFQDIKIKRLKKKYGCEGYAVYTYIENEIYRNNGCFIKATDDIIFDIAEYWAIDEEQVETIINFCTDIDIFDSITWKSRQVLTSEHIQQKYVSVCKHAHKAIILPEEIRLIDIQTEQVRRPVTLPLFSEDNQPEPATGTPHYGQPQLLEHDITAQPVAARKPTTGTQVCETEESRTYTTNSIPQNSDFANIRETSRKTRTESDKRKENKTNSSSIPLTNHVPSLKEEAEKLLSSLQRGQLAASQSPKPENEDEKAPKRNETGLLQQLGQLNIPPHQMRDICRLCRYGEIGHPVWTLFDDIRRSRGRITMPGLFIISRLKQLRQPAGTDQKAV</sequence>
<dbReference type="RefSeq" id="WP_117849057.1">
    <property type="nucleotide sequence ID" value="NZ_JAHYNT010000030.1"/>
</dbReference>
<dbReference type="AlphaFoldDB" id="A0A413S0A1"/>
<evidence type="ECO:0000256" key="1">
    <source>
        <dbReference type="SAM" id="MobiDB-lite"/>
    </source>
</evidence>
<dbReference type="PANTHER" id="PTHR39196">
    <property type="entry name" value="PRIMOSOME, DNAD SUBUNIT"/>
    <property type="match status" value="1"/>
</dbReference>
<feature type="region of interest" description="Disordered" evidence="1">
    <location>
        <begin position="171"/>
        <end position="271"/>
    </location>
</feature>
<dbReference type="PANTHER" id="PTHR39196:SF1">
    <property type="entry name" value="PRIMOSOME, DNAD SUBUNIT"/>
    <property type="match status" value="1"/>
</dbReference>
<accession>A0A413S0A1</accession>
<dbReference type="InterPro" id="IPR025400">
    <property type="entry name" value="Lin1244/Lin1753-like_N"/>
</dbReference>
<protein>
    <submittedName>
        <fullName evidence="2">DUF4373 domain-containing protein</fullName>
    </submittedName>
</protein>
<gene>
    <name evidence="2" type="ORF">DWX04_01495</name>
</gene>
<proteinExistence type="predicted"/>
<name>A0A413S0A1_PHOVU</name>
<dbReference type="Pfam" id="PF14297">
    <property type="entry name" value="Lin1244_N"/>
    <property type="match status" value="1"/>
</dbReference>
<organism evidence="2 3">
    <name type="scientific">Phocaeicola vulgatus</name>
    <name type="common">Bacteroides vulgatus</name>
    <dbReference type="NCBI Taxonomy" id="821"/>
    <lineage>
        <taxon>Bacteria</taxon>
        <taxon>Pseudomonadati</taxon>
        <taxon>Bacteroidota</taxon>
        <taxon>Bacteroidia</taxon>
        <taxon>Bacteroidales</taxon>
        <taxon>Bacteroidaceae</taxon>
        <taxon>Phocaeicola</taxon>
    </lineage>
</organism>
<dbReference type="Proteomes" id="UP000283833">
    <property type="component" value="Unassembled WGS sequence"/>
</dbReference>